<dbReference type="InterPro" id="IPR018225">
    <property type="entry name" value="Transaldolase_AS"/>
</dbReference>
<proteinExistence type="predicted"/>
<dbReference type="GO" id="GO:0005975">
    <property type="term" value="P:carbohydrate metabolic process"/>
    <property type="evidence" value="ECO:0007669"/>
    <property type="project" value="InterPro"/>
</dbReference>
<dbReference type="GO" id="GO:0016832">
    <property type="term" value="F:aldehyde-lyase activity"/>
    <property type="evidence" value="ECO:0007669"/>
    <property type="project" value="InterPro"/>
</dbReference>
<dbReference type="PROSITE" id="PS01054">
    <property type="entry name" value="TRANSALDOLASE_1"/>
    <property type="match status" value="1"/>
</dbReference>
<reference evidence="4" key="1">
    <citation type="submission" date="2017-12" db="EMBL/GenBank/DDBJ databases">
        <title>FDA dAtabase for Regulatory Grade micrObial Sequences (FDA-ARGOS): Supporting development and validation of Infectious Disease Dx tests.</title>
        <authorList>
            <person name="Hoffmann M."/>
            <person name="Allard M."/>
            <person name="Evans P."/>
            <person name="Brown E."/>
            <person name="Tallon L."/>
            <person name="Sadzewicz L."/>
            <person name="Sengamalay N."/>
            <person name="Ott S."/>
            <person name="Godinez A."/>
            <person name="Nagaraj S."/>
            <person name="Vavikolanu K."/>
            <person name="Aluvathingal J."/>
            <person name="Nadendla S."/>
            <person name="Sichtig H."/>
        </authorList>
    </citation>
    <scope>NUCLEOTIDE SEQUENCE [LARGE SCALE GENOMIC DNA]</scope>
    <source>
        <strain evidence="4">FDAARGOS_249</strain>
    </source>
</reference>
<dbReference type="NCBIfam" id="NF009299">
    <property type="entry name" value="PRK12656.1"/>
    <property type="match status" value="1"/>
</dbReference>
<dbReference type="SUPFAM" id="SSF51569">
    <property type="entry name" value="Aldolase"/>
    <property type="match status" value="1"/>
</dbReference>
<comment type="subcellular location">
    <subcellularLocation>
        <location evidence="1">Cytoplasm</location>
    </subcellularLocation>
</comment>
<dbReference type="AlphaFoldDB" id="A0A2J9PKC9"/>
<dbReference type="RefSeq" id="WP_083067584.1">
    <property type="nucleotide sequence ID" value="NZ_CBCPHS010000021.1"/>
</dbReference>
<keyword evidence="2" id="KW-0704">Schiff base</keyword>
<sequence length="222" mass="24714">MRLIIDSANIEKIQEYVKYLPVEGVTTNPSILKKEGKIDFAQHIKQIREIIGTDKSMHVQTIASDYEGILKDAETIQRLIGEDTYIKIPANKDGLAAIKTLKAQGVKITATAIYNEIQAILATELNADFLAPYVNRMSNLNTDPYQAISNIYENIKRTDSETKILAASFKNVDQVLKANLAGAEFVTVGTDVVDAFLADANINHAVTQFTNDWNNIHNKFEI</sequence>
<dbReference type="InterPro" id="IPR033919">
    <property type="entry name" value="TSA/FSA_arc/bac"/>
</dbReference>
<dbReference type="Gene3D" id="3.20.20.70">
    <property type="entry name" value="Aldolase class I"/>
    <property type="match status" value="1"/>
</dbReference>
<dbReference type="PANTHER" id="PTHR10683:SF28">
    <property type="entry name" value="TRANSALDOLASE C"/>
    <property type="match status" value="1"/>
</dbReference>
<evidence type="ECO:0000313" key="4">
    <source>
        <dbReference type="Proteomes" id="UP000192813"/>
    </source>
</evidence>
<dbReference type="InterPro" id="IPR001585">
    <property type="entry name" value="TAL/FSA"/>
</dbReference>
<evidence type="ECO:0000313" key="3">
    <source>
        <dbReference type="EMBL" id="PNL90805.1"/>
    </source>
</evidence>
<dbReference type="Proteomes" id="UP000192813">
    <property type="component" value="Unassembled WGS sequence"/>
</dbReference>
<organism evidence="3 4">
    <name type="scientific">Aerococcus viridans</name>
    <dbReference type="NCBI Taxonomy" id="1377"/>
    <lineage>
        <taxon>Bacteria</taxon>
        <taxon>Bacillati</taxon>
        <taxon>Bacillota</taxon>
        <taxon>Bacilli</taxon>
        <taxon>Lactobacillales</taxon>
        <taxon>Aerococcaceae</taxon>
        <taxon>Aerococcus</taxon>
    </lineage>
</organism>
<gene>
    <name evidence="3" type="ORF">A6J77_000405</name>
</gene>
<dbReference type="PANTHER" id="PTHR10683">
    <property type="entry name" value="TRANSALDOLASE"/>
    <property type="match status" value="1"/>
</dbReference>
<accession>A0A2J9PKC9</accession>
<dbReference type="InterPro" id="IPR013785">
    <property type="entry name" value="Aldolase_TIM"/>
</dbReference>
<dbReference type="EMBL" id="NBTM02000001">
    <property type="protein sequence ID" value="PNL90805.1"/>
    <property type="molecule type" value="Genomic_DNA"/>
</dbReference>
<dbReference type="CDD" id="cd00956">
    <property type="entry name" value="Transaldolase_FSA"/>
    <property type="match status" value="1"/>
</dbReference>
<dbReference type="GO" id="GO:0005737">
    <property type="term" value="C:cytoplasm"/>
    <property type="evidence" value="ECO:0007669"/>
    <property type="project" value="UniProtKB-SubCell"/>
</dbReference>
<evidence type="ECO:0000256" key="2">
    <source>
        <dbReference type="ARBA" id="ARBA00023270"/>
    </source>
</evidence>
<evidence type="ECO:0000256" key="1">
    <source>
        <dbReference type="ARBA" id="ARBA00004496"/>
    </source>
</evidence>
<comment type="caution">
    <text evidence="3">The sequence shown here is derived from an EMBL/GenBank/DDBJ whole genome shotgun (WGS) entry which is preliminary data.</text>
</comment>
<dbReference type="Pfam" id="PF00923">
    <property type="entry name" value="TAL_FSA"/>
    <property type="match status" value="1"/>
</dbReference>
<protein>
    <submittedName>
        <fullName evidence="3">Fructose-bisphosphate aldolase</fullName>
    </submittedName>
</protein>
<name>A0A2J9PKC9_9LACT</name>